<feature type="domain" description="Metallo-beta-lactamase" evidence="4">
    <location>
        <begin position="62"/>
        <end position="250"/>
    </location>
</feature>
<keyword evidence="1 2" id="KW-0378">Hydrolase</keyword>
<gene>
    <name evidence="5" type="primary">yjfR_2</name>
    <name evidence="5" type="ORF">EJ065_1265</name>
</gene>
<name>A0A410RLU9_CORCK</name>
<evidence type="ECO:0000313" key="5">
    <source>
        <dbReference type="EMBL" id="QAT82869.1"/>
    </source>
</evidence>
<dbReference type="RefSeq" id="WP_128800344.1">
    <property type="nucleotide sequence ID" value="NZ_CP034669.1"/>
</dbReference>
<sequence>MGNKLKAVVVGAVLGVAGAAFAQGTPTTPKADAKAPGKAAAGKAAAGKAAATAGKTEVTWWGHAAFVLKTPGGATIAIDPWFTNPKAPQGATWPEAVDAILVSHGHFDHVGETKALAQKTSAKVYGSFELVNLLGLPEAQSVGANAGGTFTVKDATIHLVEAVHSSSYQADPKAPSQYAGAPLGFVIEIANGPTLYHAGDTGAFQSMALIAEQFKPTVALLPIGGHFVMDPPQAAVAAKLLKAKTVVPMHYGTFPALAGTPDALTTELKKTRATTKVLTLEPGKATAL</sequence>
<dbReference type="InterPro" id="IPR050114">
    <property type="entry name" value="UPF0173_UPF0282_UlaG_hydrolase"/>
</dbReference>
<feature type="signal peptide" evidence="3">
    <location>
        <begin position="1"/>
        <end position="22"/>
    </location>
</feature>
<dbReference type="InterPro" id="IPR001279">
    <property type="entry name" value="Metallo-B-lactamas"/>
</dbReference>
<dbReference type="SUPFAM" id="SSF56281">
    <property type="entry name" value="Metallo-hydrolase/oxidoreductase"/>
    <property type="match status" value="1"/>
</dbReference>
<keyword evidence="3" id="KW-0732">Signal</keyword>
<organism evidence="5 6">
    <name type="scientific">Corallococcus coralloides</name>
    <name type="common">Myxococcus coralloides</name>
    <dbReference type="NCBI Taxonomy" id="184914"/>
    <lineage>
        <taxon>Bacteria</taxon>
        <taxon>Pseudomonadati</taxon>
        <taxon>Myxococcota</taxon>
        <taxon>Myxococcia</taxon>
        <taxon>Myxococcales</taxon>
        <taxon>Cystobacterineae</taxon>
        <taxon>Myxococcaceae</taxon>
        <taxon>Corallococcus</taxon>
    </lineage>
</organism>
<dbReference type="NCBIfam" id="NF001911">
    <property type="entry name" value="PRK00685.1"/>
    <property type="match status" value="1"/>
</dbReference>
<dbReference type="PANTHER" id="PTHR43546">
    <property type="entry name" value="UPF0173 METAL-DEPENDENT HYDROLASE MJ1163-RELATED"/>
    <property type="match status" value="1"/>
</dbReference>
<dbReference type="PANTHER" id="PTHR43546:SF3">
    <property type="entry name" value="UPF0173 METAL-DEPENDENT HYDROLASE MJ1163"/>
    <property type="match status" value="1"/>
</dbReference>
<dbReference type="HAMAP" id="MF_00457">
    <property type="entry name" value="UPF0173"/>
    <property type="match status" value="1"/>
</dbReference>
<dbReference type="Proteomes" id="UP000288758">
    <property type="component" value="Chromosome"/>
</dbReference>
<evidence type="ECO:0000259" key="4">
    <source>
        <dbReference type="SMART" id="SM00849"/>
    </source>
</evidence>
<evidence type="ECO:0000313" key="6">
    <source>
        <dbReference type="Proteomes" id="UP000288758"/>
    </source>
</evidence>
<dbReference type="EMBL" id="CP034669">
    <property type="protein sequence ID" value="QAT82869.1"/>
    <property type="molecule type" value="Genomic_DNA"/>
</dbReference>
<accession>A0A410RLU9</accession>
<reference evidence="5 6" key="1">
    <citation type="submission" date="2018-12" db="EMBL/GenBank/DDBJ databases">
        <title>Complete Genome Sequence of the Corallopyronin A producing Myxobacterium Corallococcus coralloides B035.</title>
        <authorList>
            <person name="Bouhired S.M."/>
            <person name="Rupp O."/>
            <person name="Blom J."/>
            <person name="Schaeberle T.F."/>
            <person name="Kehraus S."/>
            <person name="Schiefer A."/>
            <person name="Pfarr K."/>
            <person name="Goesmann A."/>
            <person name="Hoerauf A."/>
            <person name="Koenig G.M."/>
        </authorList>
    </citation>
    <scope>NUCLEOTIDE SEQUENCE [LARGE SCALE GENOMIC DNA]</scope>
    <source>
        <strain evidence="5 6">B035</strain>
    </source>
</reference>
<comment type="similarity">
    <text evidence="2">Belongs to the UPF0173 family.</text>
</comment>
<proteinExistence type="inferred from homology"/>
<dbReference type="SMART" id="SM00849">
    <property type="entry name" value="Lactamase_B"/>
    <property type="match status" value="1"/>
</dbReference>
<dbReference type="Gene3D" id="3.60.15.10">
    <property type="entry name" value="Ribonuclease Z/Hydroxyacylglutathione hydrolase-like"/>
    <property type="match status" value="1"/>
</dbReference>
<dbReference type="AlphaFoldDB" id="A0A410RLU9"/>
<dbReference type="GO" id="GO:0016787">
    <property type="term" value="F:hydrolase activity"/>
    <property type="evidence" value="ECO:0007669"/>
    <property type="project" value="UniProtKB-UniRule"/>
</dbReference>
<dbReference type="InterPro" id="IPR036866">
    <property type="entry name" value="RibonucZ/Hydroxyglut_hydro"/>
</dbReference>
<dbReference type="InterPro" id="IPR022877">
    <property type="entry name" value="UPF0173"/>
</dbReference>
<evidence type="ECO:0000256" key="3">
    <source>
        <dbReference type="SAM" id="SignalP"/>
    </source>
</evidence>
<protein>
    <recommendedName>
        <fullName evidence="2">UPF0173 metal-dependent hydrolase EJ065_1265</fullName>
    </recommendedName>
</protein>
<dbReference type="Pfam" id="PF13483">
    <property type="entry name" value="Lactamase_B_3"/>
    <property type="match status" value="1"/>
</dbReference>
<evidence type="ECO:0000256" key="1">
    <source>
        <dbReference type="ARBA" id="ARBA00022801"/>
    </source>
</evidence>
<evidence type="ECO:0000256" key="2">
    <source>
        <dbReference type="HAMAP-Rule" id="MF_00457"/>
    </source>
</evidence>
<feature type="chain" id="PRO_5019365791" description="UPF0173 metal-dependent hydrolase EJ065_1265" evidence="3">
    <location>
        <begin position="23"/>
        <end position="288"/>
    </location>
</feature>